<dbReference type="GO" id="GO:0009116">
    <property type="term" value="P:nucleoside metabolic process"/>
    <property type="evidence" value="ECO:0007669"/>
    <property type="project" value="InterPro"/>
</dbReference>
<dbReference type="Gene3D" id="1.25.40.10">
    <property type="entry name" value="Tetratricopeptide repeat domain"/>
    <property type="match status" value="2"/>
</dbReference>
<evidence type="ECO:0000256" key="1">
    <source>
        <dbReference type="SAM" id="Phobius"/>
    </source>
</evidence>
<dbReference type="Pfam" id="PF13374">
    <property type="entry name" value="TPR_10"/>
    <property type="match status" value="1"/>
</dbReference>
<dbReference type="InterPro" id="IPR035994">
    <property type="entry name" value="Nucleoside_phosphorylase_sf"/>
</dbReference>
<dbReference type="GO" id="GO:0043531">
    <property type="term" value="F:ADP binding"/>
    <property type="evidence" value="ECO:0007669"/>
    <property type="project" value="InterPro"/>
</dbReference>
<dbReference type="Pfam" id="PF00931">
    <property type="entry name" value="NB-ARC"/>
    <property type="match status" value="1"/>
</dbReference>
<dbReference type="Pfam" id="PF13424">
    <property type="entry name" value="TPR_12"/>
    <property type="match status" value="2"/>
</dbReference>
<gene>
    <name evidence="3" type="ORF">FH972_024956</name>
</gene>
<dbReference type="AlphaFoldDB" id="A0A5N6KZM3"/>
<dbReference type="InterPro" id="IPR011990">
    <property type="entry name" value="TPR-like_helical_dom_sf"/>
</dbReference>
<dbReference type="InterPro" id="IPR027417">
    <property type="entry name" value="P-loop_NTPase"/>
</dbReference>
<feature type="domain" description="NB-ARC" evidence="2">
    <location>
        <begin position="380"/>
        <end position="532"/>
    </location>
</feature>
<accession>A0A5N6KZM3</accession>
<dbReference type="Gene3D" id="3.40.50.300">
    <property type="entry name" value="P-loop containing nucleotide triphosphate hydrolases"/>
    <property type="match status" value="1"/>
</dbReference>
<dbReference type="InterPro" id="IPR053137">
    <property type="entry name" value="NLR-like"/>
</dbReference>
<dbReference type="OrthoDB" id="1658288at2759"/>
<dbReference type="Proteomes" id="UP000327013">
    <property type="component" value="Unassembled WGS sequence"/>
</dbReference>
<organism evidence="3 4">
    <name type="scientific">Carpinus fangiana</name>
    <dbReference type="NCBI Taxonomy" id="176857"/>
    <lineage>
        <taxon>Eukaryota</taxon>
        <taxon>Viridiplantae</taxon>
        <taxon>Streptophyta</taxon>
        <taxon>Embryophyta</taxon>
        <taxon>Tracheophyta</taxon>
        <taxon>Spermatophyta</taxon>
        <taxon>Magnoliopsida</taxon>
        <taxon>eudicotyledons</taxon>
        <taxon>Gunneridae</taxon>
        <taxon>Pentapetalae</taxon>
        <taxon>rosids</taxon>
        <taxon>fabids</taxon>
        <taxon>Fagales</taxon>
        <taxon>Betulaceae</taxon>
        <taxon>Carpinus</taxon>
    </lineage>
</organism>
<reference evidence="3 4" key="1">
    <citation type="submission" date="2019-06" db="EMBL/GenBank/DDBJ databases">
        <title>A chromosomal-level reference genome of Carpinus fangiana (Coryloideae, Betulaceae).</title>
        <authorList>
            <person name="Yang X."/>
            <person name="Wang Z."/>
            <person name="Zhang L."/>
            <person name="Hao G."/>
            <person name="Liu J."/>
            <person name="Yang Y."/>
        </authorList>
    </citation>
    <scope>NUCLEOTIDE SEQUENCE [LARGE SCALE GENOMIC DNA]</scope>
    <source>
        <strain evidence="3">Cfa_2016G</strain>
        <tissue evidence="3">Leaf</tissue>
    </source>
</reference>
<dbReference type="PANTHER" id="PTHR46082">
    <property type="entry name" value="ATP/GTP-BINDING PROTEIN-RELATED"/>
    <property type="match status" value="1"/>
</dbReference>
<sequence>MWHADYRIALISALPIERACAEALLDERHSDLPLRLRDSNVYTLGRIGRHNVVLASLPKGTPGNVSAARVASRIWQNFPQVRFGLMIGVGGGVPDVEHKGKRDIRLGDVIVGKPDSTFGGVVQYRMGKTVPGPSGTSEFKRVGSLNRPPDILLAAVSKLEARHLAKGSEMLKHLSKMMEHYPMLRERCLNPGPERDLLFKAAYNHEEDEESCNECDATKKVDRTPRQDQEPVVHYGTIASADEVMRHGLTRDVIAKDFGILCFEMEAAGLDGDFPCLVIRGICDYADSHKNKEWQPYASATAAAYAKELLYTIPSEENDRKVALWSILRRSQYFFAICILLLAILLGAMKTFPGIQNDNREQLSVSNILFRLDQVFHYQRDGPQIAVIRGMGGQGKSQLALKYCQLKRNAPFQFTFWVDASTEASVQVSLESVASLMEAPKAWSSTQELKVTYVLQTMATLPGRWLLVFDNYDDPGTFGNLRDYFPQGQGGSVLVTSRHADSHALVYNPTQDFIELHGLDEKAAVLLLEQKSGLHGSDLIPNHSRLVVERLGYHPLAITQAGKYIMVQRISIDRFLSHYDRRRETIFKTMPQVSQYKRRLSENEKDTTMNVFTTLELSFQRLESQIGEQGAAIKLLNLFSVFEYNDISEQILRANWRIDFNSEEAEGLDVLESFYDGPVWDSALFRETISAIEDLSLVQTSVTKNGSQYHFSLHPLVRDWIRLRKIHNGSAETSCIVIVLIGSLLRDVDDWCQMSASTKEQLLLHMQSPAIDKCLAELKETHMKLLRERVLNLHFQSGEFTYKIGHRGLAATIFKHTGDHQLEFLGQNHSSTLDSFSRLAEIYTEWGRLEEAELLAVNIFEQRRSTMGESHVDTLRISNTLASNYAAQGRFQEAVDLSKRVTEIAEQTHGKEHWAALQSRQNLAGIYVNLGKWEEAIEASPREMIKQVFGNNSLSALVCNNDLALAYQGLKRWKEAEDLMAETLSIQKQMLGATHLHTLTSVLNLGLLFLAQERWEEAEMLVSQAMEQGELALGEYHPVTLASIESLVAIREHQRRWAEAEQLAQKALAGRVQVFGRDHKRTLAGKNALMRLYLKQGKVSEAQALQ</sequence>
<dbReference type="GO" id="GO:0003824">
    <property type="term" value="F:catalytic activity"/>
    <property type="evidence" value="ECO:0007669"/>
    <property type="project" value="InterPro"/>
</dbReference>
<dbReference type="Gene3D" id="3.40.50.1580">
    <property type="entry name" value="Nucleoside phosphorylase domain"/>
    <property type="match status" value="1"/>
</dbReference>
<evidence type="ECO:0000313" key="3">
    <source>
        <dbReference type="EMBL" id="KAB8416437.1"/>
    </source>
</evidence>
<comment type="caution">
    <text evidence="3">The sequence shown here is derived from an EMBL/GenBank/DDBJ whole genome shotgun (WGS) entry which is preliminary data.</text>
</comment>
<name>A0A5N6KZM3_9ROSI</name>
<keyword evidence="1" id="KW-0472">Membrane</keyword>
<keyword evidence="4" id="KW-1185">Reference proteome</keyword>
<dbReference type="SUPFAM" id="SSF52540">
    <property type="entry name" value="P-loop containing nucleoside triphosphate hydrolases"/>
    <property type="match status" value="1"/>
</dbReference>
<dbReference type="EMBL" id="VIBQ01000031">
    <property type="protein sequence ID" value="KAB8416437.1"/>
    <property type="molecule type" value="Genomic_DNA"/>
</dbReference>
<protein>
    <recommendedName>
        <fullName evidence="2">NB-ARC domain-containing protein</fullName>
    </recommendedName>
</protein>
<dbReference type="PANTHER" id="PTHR46082:SF11">
    <property type="entry name" value="AAA+ ATPASE DOMAIN-CONTAINING PROTEIN-RELATED"/>
    <property type="match status" value="1"/>
</dbReference>
<dbReference type="InterPro" id="IPR002182">
    <property type="entry name" value="NB-ARC"/>
</dbReference>
<keyword evidence="1" id="KW-1133">Transmembrane helix</keyword>
<keyword evidence="1" id="KW-0812">Transmembrane</keyword>
<dbReference type="SUPFAM" id="SSF53167">
    <property type="entry name" value="Purine and uridine phosphorylases"/>
    <property type="match status" value="1"/>
</dbReference>
<dbReference type="SUPFAM" id="SSF48452">
    <property type="entry name" value="TPR-like"/>
    <property type="match status" value="2"/>
</dbReference>
<feature type="transmembrane region" description="Helical" evidence="1">
    <location>
        <begin position="333"/>
        <end position="352"/>
    </location>
</feature>
<evidence type="ECO:0000313" key="4">
    <source>
        <dbReference type="Proteomes" id="UP000327013"/>
    </source>
</evidence>
<proteinExistence type="predicted"/>
<evidence type="ECO:0000259" key="2">
    <source>
        <dbReference type="Pfam" id="PF00931"/>
    </source>
</evidence>